<gene>
    <name evidence="6" type="ORF">CF651_21970</name>
</gene>
<dbReference type="Pfam" id="PF07833">
    <property type="entry name" value="Cu_amine_oxidN1"/>
    <property type="match status" value="1"/>
</dbReference>
<accession>A0A229UL26</accession>
<dbReference type="InterPro" id="IPR012854">
    <property type="entry name" value="Cu_amine_oxidase-like_N"/>
</dbReference>
<organism evidence="6 7">
    <name type="scientific">Paenibacillus rigui</name>
    <dbReference type="NCBI Taxonomy" id="554312"/>
    <lineage>
        <taxon>Bacteria</taxon>
        <taxon>Bacillati</taxon>
        <taxon>Bacillota</taxon>
        <taxon>Bacilli</taxon>
        <taxon>Bacillales</taxon>
        <taxon>Paenibacillaceae</taxon>
        <taxon>Paenibacillus</taxon>
    </lineage>
</organism>
<dbReference type="EMBL" id="NMQW01000034">
    <property type="protein sequence ID" value="OXM84110.1"/>
    <property type="molecule type" value="Genomic_DNA"/>
</dbReference>
<keyword evidence="1" id="KW-0677">Repeat</keyword>
<dbReference type="InterPro" id="IPR056822">
    <property type="entry name" value="TEN_NHL"/>
</dbReference>
<name>A0A229UL26_9BACL</name>
<evidence type="ECO:0000256" key="2">
    <source>
        <dbReference type="PROSITE-ProRule" id="PRU00504"/>
    </source>
</evidence>
<dbReference type="InterPro" id="IPR001258">
    <property type="entry name" value="NHL_repeat"/>
</dbReference>
<feature type="repeat" description="NHL" evidence="2">
    <location>
        <begin position="315"/>
        <end position="344"/>
    </location>
</feature>
<evidence type="ECO:0000259" key="5">
    <source>
        <dbReference type="Pfam" id="PF25021"/>
    </source>
</evidence>
<reference evidence="6 7" key="1">
    <citation type="submission" date="2017-07" db="EMBL/GenBank/DDBJ databases">
        <title>Genome sequencing and assembly of Paenibacillus rigui.</title>
        <authorList>
            <person name="Mayilraj S."/>
        </authorList>
    </citation>
    <scope>NUCLEOTIDE SEQUENCE [LARGE SCALE GENOMIC DNA]</scope>
    <source>
        <strain evidence="6 7">JCM 16352</strain>
    </source>
</reference>
<dbReference type="SUPFAM" id="SSF55383">
    <property type="entry name" value="Copper amine oxidase, domain N"/>
    <property type="match status" value="1"/>
</dbReference>
<proteinExistence type="predicted"/>
<dbReference type="Pfam" id="PF01436">
    <property type="entry name" value="NHL"/>
    <property type="match status" value="2"/>
</dbReference>
<dbReference type="AlphaFoldDB" id="A0A229UL26"/>
<evidence type="ECO:0000313" key="7">
    <source>
        <dbReference type="Proteomes" id="UP000215509"/>
    </source>
</evidence>
<dbReference type="PANTHER" id="PTHR13833">
    <property type="match status" value="1"/>
</dbReference>
<feature type="chain" id="PRO_5012218014" evidence="3">
    <location>
        <begin position="26"/>
        <end position="540"/>
    </location>
</feature>
<dbReference type="OrthoDB" id="9799230at2"/>
<dbReference type="InterPro" id="IPR036582">
    <property type="entry name" value="Mao_N_sf"/>
</dbReference>
<feature type="domain" description="Teneurin NHL" evidence="5">
    <location>
        <begin position="247"/>
        <end position="346"/>
    </location>
</feature>
<dbReference type="PROSITE" id="PS51125">
    <property type="entry name" value="NHL"/>
    <property type="match status" value="1"/>
</dbReference>
<dbReference type="Gene3D" id="3.30.457.10">
    <property type="entry name" value="Copper amine oxidase-like, N-terminal domain"/>
    <property type="match status" value="1"/>
</dbReference>
<dbReference type="RefSeq" id="WP_094017025.1">
    <property type="nucleotide sequence ID" value="NZ_NMQW01000034.1"/>
</dbReference>
<comment type="caution">
    <text evidence="6">The sequence shown here is derived from an EMBL/GenBank/DDBJ whole genome shotgun (WGS) entry which is preliminary data.</text>
</comment>
<dbReference type="InterPro" id="IPR011042">
    <property type="entry name" value="6-blade_b-propeller_TolB-like"/>
</dbReference>
<evidence type="ECO:0000256" key="3">
    <source>
        <dbReference type="SAM" id="SignalP"/>
    </source>
</evidence>
<evidence type="ECO:0000313" key="6">
    <source>
        <dbReference type="EMBL" id="OXM84110.1"/>
    </source>
</evidence>
<dbReference type="Gene3D" id="2.120.10.30">
    <property type="entry name" value="TolB, C-terminal domain"/>
    <property type="match status" value="4"/>
</dbReference>
<evidence type="ECO:0000256" key="1">
    <source>
        <dbReference type="ARBA" id="ARBA00022737"/>
    </source>
</evidence>
<dbReference type="SUPFAM" id="SSF101898">
    <property type="entry name" value="NHL repeat"/>
    <property type="match status" value="1"/>
</dbReference>
<feature type="signal peptide" evidence="3">
    <location>
        <begin position="1"/>
        <end position="25"/>
    </location>
</feature>
<protein>
    <submittedName>
        <fullName evidence="6">Copper amine oxidase</fullName>
    </submittedName>
</protein>
<dbReference type="Pfam" id="PF25021">
    <property type="entry name" value="TEN_NHL"/>
    <property type="match status" value="1"/>
</dbReference>
<sequence>MKRTAKMVAASVLAMSLLGGTQAWASSASLSRDGLKNSNGGLMVDVTTFAGLGDDGSSDAPRPIATFRAPSALLIKEDGTMLVSDTRNHLLRSVQGDQVGTFAGIIPWKDSKGQPVGTRLDGKAELSIFQEPMGLASDAGGNVYVADAGNHAIRKIDAAGNVTTIAGNGLIGRKDGKGPDATFDHPQDVAVAADGTVYVADTLNHVIRSIRTDGSTSTLTAPSDRLIEVTPGQVVNAGDYLDGDIAQAKFNEPAGLVLDAKGNLYVSDSGNQRIRYMDFSTGKVTTVAGANEAAAGQLYNKQDLYAPGSFADGDAGKAQFNFPQGIALTPEGGLVIADSMNHSIRYLLDGKVTTLAGDRHQQTGETDGVEYGAAFLKPMDVAISTDGSLYVADAFNNKVRKLNAYQLPPSLPQDDRIKVVVGSNVIAFDAQPEIVNGRTMVPVRAITEALGYTVGFREEDRSVQLTKGDVTIELSIDKTGIQRLEKNKQPLSKTMDVSPYVKEDRTYVPVRFFAEEIGMDVQWDDATRTAILRPATNIIK</sequence>
<keyword evidence="3" id="KW-0732">Signal</keyword>
<feature type="domain" description="Copper amine oxidase-like N-terminal" evidence="4">
    <location>
        <begin position="422"/>
        <end position="531"/>
    </location>
</feature>
<evidence type="ECO:0000259" key="4">
    <source>
        <dbReference type="Pfam" id="PF07833"/>
    </source>
</evidence>
<dbReference type="Proteomes" id="UP000215509">
    <property type="component" value="Unassembled WGS sequence"/>
</dbReference>
<keyword evidence="7" id="KW-1185">Reference proteome</keyword>
<dbReference type="PANTHER" id="PTHR13833:SF71">
    <property type="entry name" value="NHL DOMAIN-CONTAINING PROTEIN"/>
    <property type="match status" value="1"/>
</dbReference>